<dbReference type="PANTHER" id="PTHR13353:SF14">
    <property type="entry name" value="PROTEIN PGR"/>
    <property type="match status" value="1"/>
</dbReference>
<gene>
    <name evidence="7" type="ORF">CYMTET_13925</name>
</gene>
<evidence type="ECO:0000256" key="5">
    <source>
        <dbReference type="ARBA" id="ARBA00023136"/>
    </source>
</evidence>
<comment type="subcellular location">
    <subcellularLocation>
        <location evidence="1">Membrane</location>
        <topology evidence="1">Multi-pass membrane protein</topology>
    </subcellularLocation>
</comment>
<accession>A0AAE0LAJ1</accession>
<dbReference type="Pfam" id="PF01940">
    <property type="entry name" value="DUF92"/>
    <property type="match status" value="1"/>
</dbReference>
<sequence length="224" mass="23889">MYTTRIQDLRQRFASGVTSFDRFARLISPKKECNHARRGVTVQSASNVASSGKKVSSSKAALLVVLAAGTVAFWFAHHLPIVPRCFMTLLFGAAISIGGYLKKSLSFSGALSAAFVGWLTCFASFRCGVTLVAFFVSSSLLTSLKQDIKKKLEEDFKPGGQRNWVQVAANGGVPTALAVACGVLSGVQEPLITAAAHPMVPMLMCGFMGYYACCCGDTWASEVP</sequence>
<reference evidence="7 8" key="1">
    <citation type="journal article" date="2015" name="Genome Biol. Evol.">
        <title>Comparative Genomics of a Bacterivorous Green Alga Reveals Evolutionary Causalities and Consequences of Phago-Mixotrophic Mode of Nutrition.</title>
        <authorList>
            <person name="Burns J.A."/>
            <person name="Paasch A."/>
            <person name="Narechania A."/>
            <person name="Kim E."/>
        </authorList>
    </citation>
    <scope>NUCLEOTIDE SEQUENCE [LARGE SCALE GENOMIC DNA]</scope>
    <source>
        <strain evidence="7 8">PLY_AMNH</strain>
    </source>
</reference>
<dbReference type="InterPro" id="IPR002794">
    <property type="entry name" value="DUF92_TMEM19"/>
</dbReference>
<dbReference type="EMBL" id="LGRX02005614">
    <property type="protein sequence ID" value="KAK3278118.1"/>
    <property type="molecule type" value="Genomic_DNA"/>
</dbReference>
<protein>
    <recommendedName>
        <fullName evidence="9">Transmembrane protein 19</fullName>
    </recommendedName>
</protein>
<feature type="transmembrane region" description="Helical" evidence="6">
    <location>
        <begin position="113"/>
        <end position="136"/>
    </location>
</feature>
<keyword evidence="3 6" id="KW-0812">Transmembrane</keyword>
<evidence type="ECO:0000256" key="6">
    <source>
        <dbReference type="SAM" id="Phobius"/>
    </source>
</evidence>
<comment type="caution">
    <text evidence="7">The sequence shown here is derived from an EMBL/GenBank/DDBJ whole genome shotgun (WGS) entry which is preliminary data.</text>
</comment>
<dbReference type="AlphaFoldDB" id="A0AAE0LAJ1"/>
<proteinExistence type="inferred from homology"/>
<evidence type="ECO:0000313" key="8">
    <source>
        <dbReference type="Proteomes" id="UP001190700"/>
    </source>
</evidence>
<keyword evidence="8" id="KW-1185">Reference proteome</keyword>
<evidence type="ECO:0000256" key="4">
    <source>
        <dbReference type="ARBA" id="ARBA00022989"/>
    </source>
</evidence>
<keyword evidence="4 6" id="KW-1133">Transmembrane helix</keyword>
<dbReference type="PANTHER" id="PTHR13353">
    <property type="entry name" value="TRANSMEMBRANE PROTEIN 19"/>
    <property type="match status" value="1"/>
</dbReference>
<organism evidence="7 8">
    <name type="scientific">Cymbomonas tetramitiformis</name>
    <dbReference type="NCBI Taxonomy" id="36881"/>
    <lineage>
        <taxon>Eukaryota</taxon>
        <taxon>Viridiplantae</taxon>
        <taxon>Chlorophyta</taxon>
        <taxon>Pyramimonadophyceae</taxon>
        <taxon>Pyramimonadales</taxon>
        <taxon>Pyramimonadaceae</taxon>
        <taxon>Cymbomonas</taxon>
    </lineage>
</organism>
<keyword evidence="5 6" id="KW-0472">Membrane</keyword>
<evidence type="ECO:0000256" key="3">
    <source>
        <dbReference type="ARBA" id="ARBA00022692"/>
    </source>
</evidence>
<evidence type="ECO:0000313" key="7">
    <source>
        <dbReference type="EMBL" id="KAK3278118.1"/>
    </source>
</evidence>
<evidence type="ECO:0000256" key="2">
    <source>
        <dbReference type="ARBA" id="ARBA00009012"/>
    </source>
</evidence>
<name>A0AAE0LAJ1_9CHLO</name>
<feature type="transmembrane region" description="Helical" evidence="6">
    <location>
        <begin position="60"/>
        <end position="75"/>
    </location>
</feature>
<evidence type="ECO:0000256" key="1">
    <source>
        <dbReference type="ARBA" id="ARBA00004141"/>
    </source>
</evidence>
<dbReference type="Proteomes" id="UP001190700">
    <property type="component" value="Unassembled WGS sequence"/>
</dbReference>
<comment type="similarity">
    <text evidence="2">Belongs to the TMEM19 family.</text>
</comment>
<dbReference type="GO" id="GO:0016020">
    <property type="term" value="C:membrane"/>
    <property type="evidence" value="ECO:0007669"/>
    <property type="project" value="UniProtKB-SubCell"/>
</dbReference>
<evidence type="ECO:0008006" key="9">
    <source>
        <dbReference type="Google" id="ProtNLM"/>
    </source>
</evidence>